<keyword evidence="10" id="KW-0745">Spermidine biosynthesis</keyword>
<name>D5EJF3_CORAD</name>
<dbReference type="OrthoDB" id="9802658at2"/>
<evidence type="ECO:0000256" key="6">
    <source>
        <dbReference type="ARBA" id="ARBA00022723"/>
    </source>
</evidence>
<evidence type="ECO:0000259" key="18">
    <source>
        <dbReference type="Pfam" id="PF17944"/>
    </source>
</evidence>
<reference evidence="19 20" key="1">
    <citation type="journal article" date="2010" name="Stand. Genomic Sci.">
        <title>Complete genome sequence of Coraliomargarita akajimensis type strain (04OKA010-24).</title>
        <authorList>
            <person name="Mavromatis K."/>
            <person name="Abt B."/>
            <person name="Brambilla E."/>
            <person name="Lapidus A."/>
            <person name="Copeland A."/>
            <person name="Deshpande S."/>
            <person name="Nolan M."/>
            <person name="Lucas S."/>
            <person name="Tice H."/>
            <person name="Cheng J.F."/>
            <person name="Han C."/>
            <person name="Detter J.C."/>
            <person name="Woyke T."/>
            <person name="Goodwin L."/>
            <person name="Pitluck S."/>
            <person name="Held B."/>
            <person name="Brettin T."/>
            <person name="Tapia R."/>
            <person name="Ivanova N."/>
            <person name="Mikhailova N."/>
            <person name="Pati A."/>
            <person name="Liolios K."/>
            <person name="Chen A."/>
            <person name="Palaniappan K."/>
            <person name="Land M."/>
            <person name="Hauser L."/>
            <person name="Chang Y.J."/>
            <person name="Jeffries C.D."/>
            <person name="Rohde M."/>
            <person name="Goker M."/>
            <person name="Bristow J."/>
            <person name="Eisen J.A."/>
            <person name="Markowitz V."/>
            <person name="Hugenholtz P."/>
            <person name="Klenk H.P."/>
            <person name="Kyrpides N.C."/>
        </authorList>
    </citation>
    <scope>NUCLEOTIDE SEQUENCE [LARGE SCALE GENOMIC DNA]</scope>
    <source>
        <strain evidence="20">DSM 45221 / IAM 15411 / JCM 23193 / KCTC 12865</strain>
    </source>
</reference>
<evidence type="ECO:0000256" key="10">
    <source>
        <dbReference type="ARBA" id="ARBA00023066"/>
    </source>
</evidence>
<evidence type="ECO:0000256" key="14">
    <source>
        <dbReference type="PIRSR" id="PIRSR001336-50"/>
    </source>
</evidence>
<organism evidence="19 20">
    <name type="scientific">Coraliomargarita akajimensis (strain DSM 45221 / IAM 15411 / JCM 23193 / KCTC 12865 / 04OKA010-24)</name>
    <dbReference type="NCBI Taxonomy" id="583355"/>
    <lineage>
        <taxon>Bacteria</taxon>
        <taxon>Pseudomonadati</taxon>
        <taxon>Verrucomicrobiota</taxon>
        <taxon>Opitutia</taxon>
        <taxon>Puniceicoccales</taxon>
        <taxon>Coraliomargaritaceae</taxon>
        <taxon>Coraliomargarita</taxon>
    </lineage>
</organism>
<keyword evidence="6" id="KW-0479">Metal-binding</keyword>
<evidence type="ECO:0000256" key="5">
    <source>
        <dbReference type="ARBA" id="ARBA00012426"/>
    </source>
</evidence>
<evidence type="ECO:0000256" key="8">
    <source>
        <dbReference type="ARBA" id="ARBA00022842"/>
    </source>
</evidence>
<keyword evidence="9 14" id="KW-0663">Pyridoxal phosphate</keyword>
<dbReference type="PANTHER" id="PTHR43295:SF9">
    <property type="entry name" value="BIOSYNTHETIC ARGININE DECARBOXYLASE"/>
    <property type="match status" value="1"/>
</dbReference>
<dbReference type="HOGENOM" id="CLU_027243_1_0_0"/>
<feature type="domain" description="Arginine decarboxylase helical bundle" evidence="17">
    <location>
        <begin position="376"/>
        <end position="455"/>
    </location>
</feature>
<comment type="cofactor">
    <cofactor evidence="1 14">
        <name>pyridoxal 5'-phosphate</name>
        <dbReference type="ChEBI" id="CHEBI:597326"/>
    </cofactor>
</comment>
<proteinExistence type="inferred from homology"/>
<dbReference type="InterPro" id="IPR022653">
    <property type="entry name" value="De-COase2_pyr-phos_BS"/>
</dbReference>
<dbReference type="InterPro" id="IPR002985">
    <property type="entry name" value="Arg_decrbxlase"/>
</dbReference>
<dbReference type="PRINTS" id="PR01180">
    <property type="entry name" value="ARGDCRBXLASE"/>
</dbReference>
<gene>
    <name evidence="19" type="ordered locus">Caka_1533</name>
</gene>
<dbReference type="Pfam" id="PF02784">
    <property type="entry name" value="Orn_Arg_deC_N"/>
    <property type="match status" value="1"/>
</dbReference>
<feature type="active site" description="Proton donor" evidence="15">
    <location>
        <position position="506"/>
    </location>
</feature>
<evidence type="ECO:0000256" key="15">
    <source>
        <dbReference type="PIRSR" id="PIRSR600183-50"/>
    </source>
</evidence>
<sequence>MTQAQQTDAQAWSIENAEQYYGLKRWGGGHFSVNAEGNMQVHPLGDGRAICLHDIVKEALEKGHELPLTIRIQDMLRTRVVQLNELFAEAIAGEGYQGQYRGVFPIKVNQLREVVEEIREAGKPYHYGLECGSKPELMIALAMHKDPKALIICNGYKDDEFIRMALYGRRLGKEIYLVVEQLSEVPRIIQISKKLGIDPLIGFRIKLSTSGEGKWASSSGEDAKFGLTSPEIVDAARRLKRAGLEHCLKLIHFHVGSQVPNIQTIKKAVVEATRFYCELSKMGFDMSLLDVGGGLGIDYDGSRSNYESSMNYTLREYTRDVVYNIKSICEDAGVPVPDIVSESGRAIVAPHSILVTEVCDRISKTSIEPKTSRAKKRNSVLRDLEGILANNHGSSQLERFHDAQQKKEEANNLFNLGYLDLKQKAEADALYWKICKELSLLGKNGAYMPEELEALPQMMAEQYVCNFSVFQSLIDHWACDQLFPVAPLQRMDEAPTVDVTLVDITCDSEGKMSQFTDVEDVRQTLRLHALAKREPYYLGVFLVGAYQDIMGDLHNLFGRVDEVHVFLEDDEEDGFYIEDSIDGFSIKDVLGMTQYDGHILTRMMKKQIDRATKADQIKPREGTRMLQSYGEILKGRTYLSH</sequence>
<comment type="cofactor">
    <cofactor evidence="2">
        <name>Mg(2+)</name>
        <dbReference type="ChEBI" id="CHEBI:18420"/>
    </cofactor>
</comment>
<dbReference type="GO" id="GO:0046872">
    <property type="term" value="F:metal ion binding"/>
    <property type="evidence" value="ECO:0007669"/>
    <property type="project" value="UniProtKB-KW"/>
</dbReference>
<comment type="similarity">
    <text evidence="4">Belongs to the Orn/Lys/Arg decarboxylase class-II family. SpeA subfamily.</text>
</comment>
<comment type="function">
    <text evidence="3">Catalyzes the biosynthesis of agmatine from arginine.</text>
</comment>
<dbReference type="InterPro" id="IPR022644">
    <property type="entry name" value="De-COase2_N"/>
</dbReference>
<evidence type="ECO:0000313" key="20">
    <source>
        <dbReference type="Proteomes" id="UP000000925"/>
    </source>
</evidence>
<dbReference type="SUPFAM" id="SSF51419">
    <property type="entry name" value="PLP-binding barrel"/>
    <property type="match status" value="1"/>
</dbReference>
<dbReference type="Gene3D" id="1.20.58.930">
    <property type="match status" value="1"/>
</dbReference>
<dbReference type="EC" id="4.1.1.19" evidence="5 13"/>
<dbReference type="CDD" id="cd06830">
    <property type="entry name" value="PLPDE_III_ADC"/>
    <property type="match status" value="1"/>
</dbReference>
<dbReference type="PRINTS" id="PR01179">
    <property type="entry name" value="ODADCRBXLASE"/>
</dbReference>
<dbReference type="Pfam" id="PF17944">
    <property type="entry name" value="Arg_decarbox_C"/>
    <property type="match status" value="1"/>
</dbReference>
<dbReference type="NCBIfam" id="TIGR01273">
    <property type="entry name" value="speA"/>
    <property type="match status" value="1"/>
</dbReference>
<dbReference type="GO" id="GO:0008295">
    <property type="term" value="P:spermidine biosynthetic process"/>
    <property type="evidence" value="ECO:0007669"/>
    <property type="project" value="UniProtKB-UniRule"/>
</dbReference>
<evidence type="ECO:0000256" key="7">
    <source>
        <dbReference type="ARBA" id="ARBA00022793"/>
    </source>
</evidence>
<keyword evidence="12" id="KW-0456">Lyase</keyword>
<dbReference type="Gene3D" id="2.40.37.10">
    <property type="entry name" value="Lyase, Ornithine Decarboxylase, Chain A, domain 1"/>
    <property type="match status" value="1"/>
</dbReference>
<keyword evidence="8" id="KW-0460">Magnesium</keyword>
<evidence type="ECO:0000259" key="16">
    <source>
        <dbReference type="Pfam" id="PF02784"/>
    </source>
</evidence>
<dbReference type="STRING" id="583355.Caka_1533"/>
<dbReference type="Gene3D" id="3.20.20.10">
    <property type="entry name" value="Alanine racemase"/>
    <property type="match status" value="1"/>
</dbReference>
<dbReference type="GO" id="GO:0006527">
    <property type="term" value="P:L-arginine catabolic process"/>
    <property type="evidence" value="ECO:0007669"/>
    <property type="project" value="InterPro"/>
</dbReference>
<evidence type="ECO:0000256" key="12">
    <source>
        <dbReference type="ARBA" id="ARBA00023239"/>
    </source>
</evidence>
<evidence type="ECO:0000256" key="1">
    <source>
        <dbReference type="ARBA" id="ARBA00001933"/>
    </source>
</evidence>
<dbReference type="Proteomes" id="UP000000925">
    <property type="component" value="Chromosome"/>
</dbReference>
<feature type="domain" description="Orn/DAP/Arg decarboxylase 2 N-terminal" evidence="16">
    <location>
        <begin position="99"/>
        <end position="349"/>
    </location>
</feature>
<dbReference type="InterPro" id="IPR040634">
    <property type="entry name" value="Arg_decarb_HB"/>
</dbReference>
<dbReference type="RefSeq" id="WP_013043274.1">
    <property type="nucleotide sequence ID" value="NC_014008.1"/>
</dbReference>
<evidence type="ECO:0000256" key="4">
    <source>
        <dbReference type="ARBA" id="ARBA00008357"/>
    </source>
</evidence>
<evidence type="ECO:0000313" key="19">
    <source>
        <dbReference type="EMBL" id="ADE54552.1"/>
    </source>
</evidence>
<protein>
    <recommendedName>
        <fullName evidence="5 13">Arginine decarboxylase</fullName>
        <ecNumber evidence="5 13">4.1.1.19</ecNumber>
    </recommendedName>
</protein>
<dbReference type="PIRSF" id="PIRSF001336">
    <property type="entry name" value="Arg_decrbxlase"/>
    <property type="match status" value="1"/>
</dbReference>
<feature type="modified residue" description="N6-(pyridoxal phosphate)lysine" evidence="14">
    <location>
        <position position="107"/>
    </location>
</feature>
<dbReference type="EMBL" id="CP001998">
    <property type="protein sequence ID" value="ADE54552.1"/>
    <property type="molecule type" value="Genomic_DNA"/>
</dbReference>
<dbReference type="SUPFAM" id="SSF50621">
    <property type="entry name" value="Alanine racemase C-terminal domain-like"/>
    <property type="match status" value="1"/>
</dbReference>
<keyword evidence="20" id="KW-1185">Reference proteome</keyword>
<dbReference type="eggNOG" id="COG1166">
    <property type="taxonomic scope" value="Bacteria"/>
</dbReference>
<dbReference type="PROSITE" id="PS00878">
    <property type="entry name" value="ODR_DC_2_1"/>
    <property type="match status" value="1"/>
</dbReference>
<evidence type="ECO:0000256" key="9">
    <source>
        <dbReference type="ARBA" id="ARBA00022898"/>
    </source>
</evidence>
<feature type="domain" description="Arginine decarboxylase C-terminal helical" evidence="18">
    <location>
        <begin position="586"/>
        <end position="639"/>
    </location>
</feature>
<dbReference type="InterPro" id="IPR000183">
    <property type="entry name" value="Orn/DAP/Arg_de-COase"/>
</dbReference>
<keyword evidence="7" id="KW-0210">Decarboxylase</keyword>
<accession>D5EJF3</accession>
<evidence type="ECO:0000259" key="17">
    <source>
        <dbReference type="Pfam" id="PF17810"/>
    </source>
</evidence>
<dbReference type="Pfam" id="PF17810">
    <property type="entry name" value="Arg_decarb_HB"/>
    <property type="match status" value="1"/>
</dbReference>
<evidence type="ECO:0000256" key="3">
    <source>
        <dbReference type="ARBA" id="ARBA00002257"/>
    </source>
</evidence>
<dbReference type="AlphaFoldDB" id="D5EJF3"/>
<dbReference type="InterPro" id="IPR029066">
    <property type="entry name" value="PLP-binding_barrel"/>
</dbReference>
<dbReference type="InterPro" id="IPR041128">
    <property type="entry name" value="Arg_decarbox_C"/>
</dbReference>
<dbReference type="GO" id="GO:0008792">
    <property type="term" value="F:arginine decarboxylase activity"/>
    <property type="evidence" value="ECO:0007669"/>
    <property type="project" value="UniProtKB-UniRule"/>
</dbReference>
<dbReference type="InterPro" id="IPR009006">
    <property type="entry name" value="Ala_racemase/Decarboxylase_C"/>
</dbReference>
<dbReference type="KEGG" id="caa:Caka_1533"/>
<evidence type="ECO:0000256" key="13">
    <source>
        <dbReference type="NCBIfam" id="TIGR01273"/>
    </source>
</evidence>
<evidence type="ECO:0000256" key="2">
    <source>
        <dbReference type="ARBA" id="ARBA00001946"/>
    </source>
</evidence>
<keyword evidence="11" id="KW-0620">Polyamine biosynthesis</keyword>
<dbReference type="PANTHER" id="PTHR43295">
    <property type="entry name" value="ARGININE DECARBOXYLASE"/>
    <property type="match status" value="1"/>
</dbReference>
<dbReference type="NCBIfam" id="NF003763">
    <property type="entry name" value="PRK05354.1"/>
    <property type="match status" value="1"/>
</dbReference>
<evidence type="ECO:0000256" key="11">
    <source>
        <dbReference type="ARBA" id="ARBA00023115"/>
    </source>
</evidence>